<dbReference type="Proteomes" id="UP000178448">
    <property type="component" value="Unassembled WGS sequence"/>
</dbReference>
<proteinExistence type="predicted"/>
<name>A0A1F5YQV4_9BACT</name>
<organism evidence="1 2">
    <name type="scientific">Candidatus Gottesmanbacteria bacterium RBG_16_52_11</name>
    <dbReference type="NCBI Taxonomy" id="1798374"/>
    <lineage>
        <taxon>Bacteria</taxon>
        <taxon>Candidatus Gottesmaniibacteriota</taxon>
    </lineage>
</organism>
<sequence length="122" mass="13276">MGRKEVVAAIMEQQFPGEPVHGVRIPPTAPALVRVECPGGFETTVMVYRVIKNPDIFSVGVMAKGEETLMTVMVLRDTLGDKTLFDRQAAEGVLERHCILLCEDGAKCVRLPKAAGTEHTVV</sequence>
<comment type="caution">
    <text evidence="1">The sequence shown here is derived from an EMBL/GenBank/DDBJ whole genome shotgun (WGS) entry which is preliminary data.</text>
</comment>
<evidence type="ECO:0000313" key="1">
    <source>
        <dbReference type="EMBL" id="OGG02506.1"/>
    </source>
</evidence>
<evidence type="ECO:0000313" key="2">
    <source>
        <dbReference type="Proteomes" id="UP000178448"/>
    </source>
</evidence>
<gene>
    <name evidence="1" type="ORF">A2Z33_01770</name>
</gene>
<dbReference type="AlphaFoldDB" id="A0A1F5YQV4"/>
<protein>
    <submittedName>
        <fullName evidence="1">Uncharacterized protein</fullName>
    </submittedName>
</protein>
<dbReference type="EMBL" id="MFJD01000007">
    <property type="protein sequence ID" value="OGG02506.1"/>
    <property type="molecule type" value="Genomic_DNA"/>
</dbReference>
<accession>A0A1F5YQV4</accession>
<reference evidence="1 2" key="1">
    <citation type="journal article" date="2016" name="Nat. Commun.">
        <title>Thousands of microbial genomes shed light on interconnected biogeochemical processes in an aquifer system.</title>
        <authorList>
            <person name="Anantharaman K."/>
            <person name="Brown C.T."/>
            <person name="Hug L.A."/>
            <person name="Sharon I."/>
            <person name="Castelle C.J."/>
            <person name="Probst A.J."/>
            <person name="Thomas B.C."/>
            <person name="Singh A."/>
            <person name="Wilkins M.J."/>
            <person name="Karaoz U."/>
            <person name="Brodie E.L."/>
            <person name="Williams K.H."/>
            <person name="Hubbard S.S."/>
            <person name="Banfield J.F."/>
        </authorList>
    </citation>
    <scope>NUCLEOTIDE SEQUENCE [LARGE SCALE GENOMIC DNA]</scope>
</reference>